<organism evidence="3 4">
    <name type="scientific">Deminuibacter soli</name>
    <dbReference type="NCBI Taxonomy" id="2291815"/>
    <lineage>
        <taxon>Bacteria</taxon>
        <taxon>Pseudomonadati</taxon>
        <taxon>Bacteroidota</taxon>
        <taxon>Chitinophagia</taxon>
        <taxon>Chitinophagales</taxon>
        <taxon>Chitinophagaceae</taxon>
        <taxon>Deminuibacter</taxon>
    </lineage>
</organism>
<proteinExistence type="predicted"/>
<keyword evidence="1" id="KW-0732">Signal</keyword>
<accession>A0A3E1NJB1</accession>
<dbReference type="EMBL" id="QTJU01000003">
    <property type="protein sequence ID" value="RFM28026.1"/>
    <property type="molecule type" value="Genomic_DNA"/>
</dbReference>
<dbReference type="AlphaFoldDB" id="A0A3E1NJB1"/>
<dbReference type="Pfam" id="PF14905">
    <property type="entry name" value="OMP_b-brl_3"/>
    <property type="match status" value="2"/>
</dbReference>
<keyword evidence="4" id="KW-1185">Reference proteome</keyword>
<dbReference type="SUPFAM" id="SSF56935">
    <property type="entry name" value="Porins"/>
    <property type="match status" value="1"/>
</dbReference>
<evidence type="ECO:0000256" key="1">
    <source>
        <dbReference type="SAM" id="SignalP"/>
    </source>
</evidence>
<gene>
    <name evidence="3" type="ORF">DXN05_10830</name>
</gene>
<evidence type="ECO:0000313" key="4">
    <source>
        <dbReference type="Proteomes" id="UP000261284"/>
    </source>
</evidence>
<comment type="caution">
    <text evidence="3">The sequence shown here is derived from an EMBL/GenBank/DDBJ whole genome shotgun (WGS) entry which is preliminary data.</text>
</comment>
<dbReference type="SUPFAM" id="SSF49464">
    <property type="entry name" value="Carboxypeptidase regulatory domain-like"/>
    <property type="match status" value="1"/>
</dbReference>
<feature type="chain" id="PRO_5017731833" evidence="1">
    <location>
        <begin position="46"/>
        <end position="950"/>
    </location>
</feature>
<feature type="signal peptide" evidence="1">
    <location>
        <begin position="1"/>
        <end position="45"/>
    </location>
</feature>
<reference evidence="3 4" key="1">
    <citation type="submission" date="2018-08" db="EMBL/GenBank/DDBJ databases">
        <title>Chitinophagaceae sp. K23C18032701, a novel bacterium isolated from forest soil.</title>
        <authorList>
            <person name="Wang C."/>
        </authorList>
    </citation>
    <scope>NUCLEOTIDE SEQUENCE [LARGE SCALE GENOMIC DNA]</scope>
    <source>
        <strain evidence="3 4">K23C18032701</strain>
    </source>
</reference>
<protein>
    <submittedName>
        <fullName evidence="3">TonB-dependent receptor</fullName>
    </submittedName>
</protein>
<sequence length="950" mass="106661">MEIGAECIFQPNHQSFSNRKPTLTKLMRQLTLLLLCVCSMLYSHAQQRANVKGSIADTTDKSNLSNSTISLLRAKDSILYKFTRADKQGHFHFANVDTGKYVLLTTYPGYADYVDQLTITGSDINLGNISMVQKARLLQEVVVRQTVSAIKVKGDTTEFTADSFHVKENANVEDLLKKLPGIQVDSKGNITAQGEKVKKVLVDGEEFFGDDPTLVTQNLRADMIDKVQVYDKKSDQAAFTGVDDGQKDKTINLKLKEDKKRGYFGKLAAGAGLNGFHDNQAMFNKFRKKEKIAAYGIVSNTGTSGLGWRDRDNYGSGRDNMEYDDVSGFYYSSGSGDPLDSWNGSYNDAGLPLVQNGGLHYNNKWNDDKQSVNLNYKLSKLMVDNLETNNSKNILPGNVNYSNSRTSSAHSMTRNKGNGAYEVQLDSSSSVKITAEGSTAHKIAGNSSFTETLREDSSMLNNSTKRTTSTGDNKAFNSSILWKKKFNKKGRTISFNLKQNYTNDDYKGYLYAVNNFYTDTANPTQTITDQYKKNDSKNMQVSGKITYTEPITQYGTLVANYALAVSNSSSTQLSFNKNEGKYNQLDSTYSNDYDFNVLTNRGGLAYNYTRKKLRTFIGTDVGFTNFHQKDEMHGVSTERSFVNWYPQARIGYSFTNQRRLNLGYNGSTQQPTIQQIQPVKSNDNPLNIVAGNPDLKPAFRHNVNMNFFDYKVLSDRSIWMGANYSVTENAITNSTYTDSAGRTTTQAININGNKNYNAYLDYGFKWKKPDLYLGFRANVDGSRYVGIVNNLQNITNSNNYSGTFSTSKSKDKKYEVSLEATATYTNSTSSIQKDNTTKYWIYSIEQNSEVELPFKFTAHSSISYTIRQRTPEFSGSNNVFLWNAWLGKKLLKKDNLLIKISGNDLLNKNIGLTRTVNSNYISESRYQTIRRFFLLSIVWNFSNNGAGLAK</sequence>
<dbReference type="Proteomes" id="UP000261284">
    <property type="component" value="Unassembled WGS sequence"/>
</dbReference>
<name>A0A3E1NJB1_9BACT</name>
<dbReference type="InterPro" id="IPR008969">
    <property type="entry name" value="CarboxyPept-like_regulatory"/>
</dbReference>
<feature type="domain" description="Outer membrane protein beta-barrel" evidence="2">
    <location>
        <begin position="484"/>
        <end position="768"/>
    </location>
</feature>
<dbReference type="InterPro" id="IPR041700">
    <property type="entry name" value="OMP_b-brl_3"/>
</dbReference>
<keyword evidence="3" id="KW-0675">Receptor</keyword>
<evidence type="ECO:0000313" key="3">
    <source>
        <dbReference type="EMBL" id="RFM28026.1"/>
    </source>
</evidence>
<evidence type="ECO:0000259" key="2">
    <source>
        <dbReference type="Pfam" id="PF14905"/>
    </source>
</evidence>
<feature type="domain" description="Outer membrane protein beta-barrel" evidence="2">
    <location>
        <begin position="789"/>
        <end position="939"/>
    </location>
</feature>